<proteinExistence type="predicted"/>
<dbReference type="Gene3D" id="1.25.40.10">
    <property type="entry name" value="Tetratricopeptide repeat domain"/>
    <property type="match status" value="2"/>
</dbReference>
<evidence type="ECO:0000256" key="1">
    <source>
        <dbReference type="ARBA" id="ARBA00023012"/>
    </source>
</evidence>
<dbReference type="InterPro" id="IPR016032">
    <property type="entry name" value="Sig_transdc_resp-reg_C-effctor"/>
</dbReference>
<dbReference type="InterPro" id="IPR011990">
    <property type="entry name" value="TPR-like_helical_dom_sf"/>
</dbReference>
<dbReference type="SUPFAM" id="SSF52540">
    <property type="entry name" value="P-loop containing nucleoside triphosphate hydrolases"/>
    <property type="match status" value="1"/>
</dbReference>
<organism evidence="3 4">
    <name type="scientific">Streptomyces amakusaensis</name>
    <dbReference type="NCBI Taxonomy" id="67271"/>
    <lineage>
        <taxon>Bacteria</taxon>
        <taxon>Bacillati</taxon>
        <taxon>Actinomycetota</taxon>
        <taxon>Actinomycetes</taxon>
        <taxon>Kitasatosporales</taxon>
        <taxon>Streptomycetaceae</taxon>
        <taxon>Streptomyces</taxon>
    </lineage>
</organism>
<dbReference type="InterPro" id="IPR027417">
    <property type="entry name" value="P-loop_NTPase"/>
</dbReference>
<dbReference type="EMBL" id="JBHSKP010000036">
    <property type="protein sequence ID" value="MFC5156542.1"/>
    <property type="molecule type" value="Genomic_DNA"/>
</dbReference>
<name>A0ABW0AVS3_9ACTN</name>
<gene>
    <name evidence="3" type="ORF">ACFPRH_32995</name>
</gene>
<dbReference type="InterPro" id="IPR005158">
    <property type="entry name" value="BTAD"/>
</dbReference>
<dbReference type="Proteomes" id="UP001596160">
    <property type="component" value="Unassembled WGS sequence"/>
</dbReference>
<dbReference type="Gene3D" id="1.10.10.10">
    <property type="entry name" value="Winged helix-like DNA-binding domain superfamily/Winged helix DNA-binding domain"/>
    <property type="match status" value="1"/>
</dbReference>
<dbReference type="SUPFAM" id="SSF48452">
    <property type="entry name" value="TPR-like"/>
    <property type="match status" value="1"/>
</dbReference>
<dbReference type="SMART" id="SM00028">
    <property type="entry name" value="TPR"/>
    <property type="match status" value="4"/>
</dbReference>
<dbReference type="InterPro" id="IPR036388">
    <property type="entry name" value="WH-like_DNA-bd_sf"/>
</dbReference>
<dbReference type="Gene3D" id="3.40.50.300">
    <property type="entry name" value="P-loop containing nucleotide triphosphate hydrolases"/>
    <property type="match status" value="1"/>
</dbReference>
<accession>A0ABW0AVS3</accession>
<dbReference type="SUPFAM" id="SSF46894">
    <property type="entry name" value="C-terminal effector domain of the bipartite response regulators"/>
    <property type="match status" value="1"/>
</dbReference>
<protein>
    <submittedName>
        <fullName evidence="3">Tetratricopeptide repeat protein</fullName>
    </submittedName>
</protein>
<dbReference type="Pfam" id="PF03704">
    <property type="entry name" value="BTAD"/>
    <property type="match status" value="1"/>
</dbReference>
<comment type="caution">
    <text evidence="3">The sequence shown here is derived from an EMBL/GenBank/DDBJ whole genome shotgun (WGS) entry which is preliminary data.</text>
</comment>
<dbReference type="PANTHER" id="PTHR47691">
    <property type="entry name" value="REGULATOR-RELATED"/>
    <property type="match status" value="1"/>
</dbReference>
<evidence type="ECO:0000259" key="2">
    <source>
        <dbReference type="SMART" id="SM01043"/>
    </source>
</evidence>
<dbReference type="PANTHER" id="PTHR47691:SF3">
    <property type="entry name" value="HTH-TYPE TRANSCRIPTIONAL REGULATOR RV0890C-RELATED"/>
    <property type="match status" value="1"/>
</dbReference>
<sequence length="907" mass="99664">MDVEFRVLGPVVVLREGRQVALNPRPLQLLAALLLAPGHRVSHATVTRFLWPGEESNANRIRQCFHQLRQSVPEISQRNERGICQIQVDPESSDLARYRGHLSEAAAAKTVPERLVALRAALDEVRGVPLEDLPGEGFKQKRAELLEEVRETTVSCVLAELECGKARAACDRAARALIDWPECEPLLELQVRALRALGREDLIGPLLVRFEYRTGRSATHLLLAGTAQGGGPGGDVMGPASAPVPSKPRQLPAQPVKLVGRQAEFEKIEQAVLGRTPGCSRVTAIGGMPGVGKTFLAVRSAELVERHFPDGILYADLRGSSPGGPEKHERILVRILNDLGVCPETPTLDGMVSAYRTAFAHRAVLLVLDNALNEDHVRPLLPGSGASAAIITSRRQLHGLAIREAAQLVDLAPLDPHDSAELLRIGLGEDRTRTAMPFIPELVERCDGLPLALGITAARIARRPPQAIGGIVRGLRRESTRLRALDLGSESLSVRLSLETSVEQLSPLAVRLLWQLAVHPGPTVSWEALRSLEPERRDATSDAFDSLTDMHLVGEQASGRYFLHDLIRLYARELANRQDEVERATVMERVLNFLLHHAWACDRKLAPGRRLPIGQDASIEIEAPSSVAAAMSWFEAEYPTLTAAVETAQRRGLDRYTWLLSMTLVTFQWRTHRYLDALTLLTSALAAAEREADLADVAMVHRMLAGTHRGLRNPGQALRELRSAVRVSEEDRDTFSAALGRHCLGVMLRETGAPVEALTHFTDALWAFERLGDTLGQGAALSGIGNVHYDAGRYDEALEHCLRSLALLDPTDDFNGRAYALFSLGRIRVAMGEHGAAVADFERACELYRTLTYDSREARTLIWLAEALDGASRHHDASKPLERAQFLLERLGEGDIDAAVERERNRP</sequence>
<evidence type="ECO:0000313" key="4">
    <source>
        <dbReference type="Proteomes" id="UP001596160"/>
    </source>
</evidence>
<dbReference type="Pfam" id="PF13424">
    <property type="entry name" value="TPR_12"/>
    <property type="match status" value="1"/>
</dbReference>
<reference evidence="4" key="1">
    <citation type="journal article" date="2019" name="Int. J. Syst. Evol. Microbiol.">
        <title>The Global Catalogue of Microorganisms (GCM) 10K type strain sequencing project: providing services to taxonomists for standard genome sequencing and annotation.</title>
        <authorList>
            <consortium name="The Broad Institute Genomics Platform"/>
            <consortium name="The Broad Institute Genome Sequencing Center for Infectious Disease"/>
            <person name="Wu L."/>
            <person name="Ma J."/>
        </authorList>
    </citation>
    <scope>NUCLEOTIDE SEQUENCE [LARGE SCALE GENOMIC DNA]</scope>
    <source>
        <strain evidence="4">PCU 266</strain>
    </source>
</reference>
<keyword evidence="1" id="KW-0902">Two-component regulatory system</keyword>
<dbReference type="SMART" id="SM01043">
    <property type="entry name" value="BTAD"/>
    <property type="match status" value="1"/>
</dbReference>
<dbReference type="RefSeq" id="WP_344479277.1">
    <property type="nucleotide sequence ID" value="NZ_BAAASB010000012.1"/>
</dbReference>
<dbReference type="InterPro" id="IPR019734">
    <property type="entry name" value="TPR_rpt"/>
</dbReference>
<feature type="domain" description="Bacterial transcriptional activator" evidence="2">
    <location>
        <begin position="93"/>
        <end position="207"/>
    </location>
</feature>
<dbReference type="PRINTS" id="PR00364">
    <property type="entry name" value="DISEASERSIST"/>
</dbReference>
<evidence type="ECO:0000313" key="3">
    <source>
        <dbReference type="EMBL" id="MFC5156542.1"/>
    </source>
</evidence>
<keyword evidence="4" id="KW-1185">Reference proteome</keyword>